<dbReference type="EMBL" id="AZHW01000578">
    <property type="protein sequence ID" value="ETW98189.1"/>
    <property type="molecule type" value="Genomic_DNA"/>
</dbReference>
<dbReference type="PATRIC" id="fig|1429438.4.peg.3871"/>
<evidence type="ECO:0008006" key="5">
    <source>
        <dbReference type="Google" id="ProtNLM"/>
    </source>
</evidence>
<dbReference type="GO" id="GO:0003924">
    <property type="term" value="F:GTPase activity"/>
    <property type="evidence" value="ECO:0007669"/>
    <property type="project" value="InterPro"/>
</dbReference>
<dbReference type="Gene3D" id="3.40.50.10140">
    <property type="entry name" value="Toll/interleukin-1 receptor homology (TIR) domain"/>
    <property type="match status" value="1"/>
</dbReference>
<gene>
    <name evidence="3" type="ORF">ETSY1_19870</name>
</gene>
<dbReference type="GO" id="GO:0005524">
    <property type="term" value="F:ATP binding"/>
    <property type="evidence" value="ECO:0007669"/>
    <property type="project" value="InterPro"/>
</dbReference>
<dbReference type="InterPro" id="IPR035897">
    <property type="entry name" value="Toll_tir_struct_dom_sf"/>
</dbReference>
<dbReference type="InterPro" id="IPR001806">
    <property type="entry name" value="Small_GTPase"/>
</dbReference>
<dbReference type="Proteomes" id="UP000019141">
    <property type="component" value="Unassembled WGS sequence"/>
</dbReference>
<dbReference type="PROSITE" id="PS51419">
    <property type="entry name" value="RAB"/>
    <property type="match status" value="1"/>
</dbReference>
<dbReference type="PANTHER" id="PTHR43581">
    <property type="entry name" value="ATP/GTP PHOSPHATASE"/>
    <property type="match status" value="1"/>
</dbReference>
<dbReference type="Pfam" id="PF13304">
    <property type="entry name" value="AAA_21"/>
    <property type="match status" value="1"/>
</dbReference>
<dbReference type="PRINTS" id="PR00449">
    <property type="entry name" value="RASTRNSFRMNG"/>
</dbReference>
<dbReference type="Pfam" id="PF00071">
    <property type="entry name" value="Ras"/>
    <property type="match status" value="1"/>
</dbReference>
<comment type="caution">
    <text evidence="3">The sequence shown here is derived from an EMBL/GenBank/DDBJ whole genome shotgun (WGS) entry which is preliminary data.</text>
</comment>
<name>W4LJU3_ENTF1</name>
<evidence type="ECO:0000313" key="3">
    <source>
        <dbReference type="EMBL" id="ETW98189.1"/>
    </source>
</evidence>
<dbReference type="Pfam" id="PF13676">
    <property type="entry name" value="TIR_2"/>
    <property type="match status" value="1"/>
</dbReference>
<dbReference type="HOGENOM" id="CLU_263728_0_0_7"/>
<dbReference type="InterPro" id="IPR027417">
    <property type="entry name" value="P-loop_NTPase"/>
</dbReference>
<keyword evidence="4" id="KW-1185">Reference proteome</keyword>
<dbReference type="SUPFAM" id="SSF52540">
    <property type="entry name" value="P-loop containing nucleoside triphosphate hydrolases"/>
    <property type="match status" value="2"/>
</dbReference>
<sequence length="1273" mass="143266">MTESLSTLYTNAKVVLIGDSGVGKSGLRLVLEGKRFVPTDSTHGRFVTDFDSRQIELTSGQTAHCETLLWDLAGQPGYRLIQQLHLKEVSVALVVFDAKSETDPFAGVRHWDRALRQAQRVQGASTMPLKKFLVASRMDRGGITVSREQIERIISDLGFDGYFETSAKEDVGISELADAIRSAIDWEVIPKVSSTALFQDIKKFLLSEKETGRVLAQVDELYRLYLSRNEATEAEFAACIDRLQDRDLIRRLAFGNLILLQPELIDSYASALVNTARQEPQGLGNILEEDALAGRFSVPTGERLKDVNQEKLLLVAMVNDMLQHEIVLREPAENGIYLIFPSQFTRENPALPDPPGKAVAFEFEGPVLNIYTTLAVRLSYSYAFNHRELWKNAITYTYGPQGGTCGMFLTELREGRGRLTLFYGEDASPETRIQFEAFIRAHLQSHALPESVTQRRTIACSTCGTPVSDIVVQRLMERNREGLNCPVCETYIPLALATPSDAYSNIDLLEISRSADAARQREVATAIIKGKRLTMDFDVFLCHNSADKPNVRAIGERLQERGLLPWLDEWELPPGRPWQPALKAQISHIKSVAVFIGQSGRGPWQDIELAAFIREFVDRNCPVIPVLLADAPAIPDLPNFLKHFTWADFRKHEPDPFDQLIWGITGQRAERYWGAPYSASTRGRIKKPEIDPIELLRQEVEQRRQAGDLKAFADSSLTLAKRLAAQHQTIDAANILANAAQTLRQTGVQVALALDNTTKILNDMRSLAHQDPAIWEQLKTLTISDWEQWFQADVLDEAFDTFARCTQGWPVLRWRRLRLKNIKCFEQIDIDCRPDHGQTTGGLILLGNNATGKSTLLQAIALASLGPAKASQVFPELASERFLRKGARHGSIEVEFEFTVDPYSSERERLALHVGLALEAGASDFQPLRDQDMQFGSRNHARHLDRLRQIEQFEWGLVCGYGAFRSIRSDAPMTSPHSGILDRTRSLFDPSEALVSPVALDELLRKGDVRRLTSEREAVGLYIRDHLLEMFKNVIPGLRIEKDEDNNIRLIESATHVTSITDWSDGCNSTASLLGHLIRHSLEITDWELSPILVEGIVLIAEVDLHLHPSWQRYILTQLQAAFPNMQFIVSTHSPLVLGGAPDDMQVCVLRHNEEGQIVADSNLPSAHGLRADQLLTGEFFDLPTSYDRVTEEWLNRYAALVNDPDASETMIAEMETMLDQRKQNVIGSKAIDREAWAALQEFLRDRLHHMDETKRREFLTSLRSHARGTDYR</sequence>
<dbReference type="InterPro" id="IPR000157">
    <property type="entry name" value="TIR_dom"/>
</dbReference>
<dbReference type="SMART" id="SM00173">
    <property type="entry name" value="RAS"/>
    <property type="match status" value="1"/>
</dbReference>
<dbReference type="GO" id="GO:0016887">
    <property type="term" value="F:ATP hydrolysis activity"/>
    <property type="evidence" value="ECO:0007669"/>
    <property type="project" value="InterPro"/>
</dbReference>
<accession>W4LJU3</accession>
<feature type="domain" description="ATPase AAA-type core" evidence="1">
    <location>
        <begin position="844"/>
        <end position="1138"/>
    </location>
</feature>
<feature type="domain" description="TIR" evidence="2">
    <location>
        <begin position="539"/>
        <end position="661"/>
    </location>
</feature>
<reference evidence="3 4" key="1">
    <citation type="journal article" date="2014" name="Nature">
        <title>An environmental bacterial taxon with a large and distinct metabolic repertoire.</title>
        <authorList>
            <person name="Wilson M.C."/>
            <person name="Mori T."/>
            <person name="Ruckert C."/>
            <person name="Uria A.R."/>
            <person name="Helf M.J."/>
            <person name="Takada K."/>
            <person name="Gernert C."/>
            <person name="Steffens U.A."/>
            <person name="Heycke N."/>
            <person name="Schmitt S."/>
            <person name="Rinke C."/>
            <person name="Helfrich E.J."/>
            <person name="Brachmann A.O."/>
            <person name="Gurgui C."/>
            <person name="Wakimoto T."/>
            <person name="Kracht M."/>
            <person name="Crusemann M."/>
            <person name="Hentschel U."/>
            <person name="Abe I."/>
            <person name="Matsunaga S."/>
            <person name="Kalinowski J."/>
            <person name="Takeyama H."/>
            <person name="Piel J."/>
        </authorList>
    </citation>
    <scope>NUCLEOTIDE SEQUENCE [LARGE SCALE GENOMIC DNA]</scope>
    <source>
        <strain evidence="4">TSY1</strain>
    </source>
</reference>
<dbReference type="Gene3D" id="3.40.50.300">
    <property type="entry name" value="P-loop containing nucleotide triphosphate hydrolases"/>
    <property type="match status" value="3"/>
</dbReference>
<dbReference type="SMART" id="SM00175">
    <property type="entry name" value="RAB"/>
    <property type="match status" value="1"/>
</dbReference>
<dbReference type="GO" id="GO:0005525">
    <property type="term" value="F:GTP binding"/>
    <property type="evidence" value="ECO:0007669"/>
    <property type="project" value="InterPro"/>
</dbReference>
<dbReference type="AlphaFoldDB" id="W4LJU3"/>
<dbReference type="SUPFAM" id="SSF52200">
    <property type="entry name" value="Toll/Interleukin receptor TIR domain"/>
    <property type="match status" value="1"/>
</dbReference>
<evidence type="ECO:0000259" key="2">
    <source>
        <dbReference type="Pfam" id="PF13676"/>
    </source>
</evidence>
<dbReference type="InterPro" id="IPR003959">
    <property type="entry name" value="ATPase_AAA_core"/>
</dbReference>
<evidence type="ECO:0000259" key="1">
    <source>
        <dbReference type="Pfam" id="PF13304"/>
    </source>
</evidence>
<proteinExistence type="predicted"/>
<organism evidence="3 4">
    <name type="scientific">Entotheonella factor</name>
    <dbReference type="NCBI Taxonomy" id="1429438"/>
    <lineage>
        <taxon>Bacteria</taxon>
        <taxon>Pseudomonadati</taxon>
        <taxon>Nitrospinota/Tectimicrobiota group</taxon>
        <taxon>Candidatus Tectimicrobiota</taxon>
        <taxon>Candidatus Entotheonellia</taxon>
        <taxon>Candidatus Entotheonellales</taxon>
        <taxon>Candidatus Entotheonellaceae</taxon>
        <taxon>Candidatus Entotheonella</taxon>
    </lineage>
</organism>
<dbReference type="PANTHER" id="PTHR43581:SF2">
    <property type="entry name" value="EXCINUCLEASE ATPASE SUBUNIT"/>
    <property type="match status" value="1"/>
</dbReference>
<evidence type="ECO:0000313" key="4">
    <source>
        <dbReference type="Proteomes" id="UP000019141"/>
    </source>
</evidence>
<dbReference type="InterPro" id="IPR051396">
    <property type="entry name" value="Bact_Antivir_Def_Nuclease"/>
</dbReference>
<protein>
    <recommendedName>
        <fullName evidence="5">TIR domain-containing protein</fullName>
    </recommendedName>
</protein>
<dbReference type="GO" id="GO:0007165">
    <property type="term" value="P:signal transduction"/>
    <property type="evidence" value="ECO:0007669"/>
    <property type="project" value="InterPro"/>
</dbReference>